<dbReference type="GO" id="GO:0004867">
    <property type="term" value="F:serine-type endopeptidase inhibitor activity"/>
    <property type="evidence" value="ECO:0007669"/>
    <property type="project" value="InterPro"/>
</dbReference>
<dbReference type="GO" id="GO:0005615">
    <property type="term" value="C:extracellular space"/>
    <property type="evidence" value="ECO:0007669"/>
    <property type="project" value="InterPro"/>
</dbReference>
<dbReference type="Pfam" id="PF00079">
    <property type="entry name" value="Serpin"/>
    <property type="match status" value="1"/>
</dbReference>
<dbReference type="PANTHER" id="PTHR11461:SF211">
    <property type="entry name" value="GH10112P-RELATED"/>
    <property type="match status" value="1"/>
</dbReference>
<dbReference type="InterPro" id="IPR042185">
    <property type="entry name" value="Serpin_sf_2"/>
</dbReference>
<feature type="chain" id="PRO_5022203902" evidence="2">
    <location>
        <begin position="21"/>
        <end position="417"/>
    </location>
</feature>
<dbReference type="PANTHER" id="PTHR11461">
    <property type="entry name" value="SERINE PROTEASE INHIBITOR, SERPIN"/>
    <property type="match status" value="1"/>
</dbReference>
<keyword evidence="2" id="KW-0732">Signal</keyword>
<protein>
    <submittedName>
        <fullName evidence="4">Serpin family protein</fullName>
    </submittedName>
</protein>
<dbReference type="AlphaFoldDB" id="A0A538SQB8"/>
<dbReference type="InterPro" id="IPR042178">
    <property type="entry name" value="Serpin_sf_1"/>
</dbReference>
<dbReference type="Proteomes" id="UP000317716">
    <property type="component" value="Unassembled WGS sequence"/>
</dbReference>
<evidence type="ECO:0000313" key="4">
    <source>
        <dbReference type="EMBL" id="TMQ53565.1"/>
    </source>
</evidence>
<evidence type="ECO:0000256" key="1">
    <source>
        <dbReference type="RuleBase" id="RU000411"/>
    </source>
</evidence>
<dbReference type="Gene3D" id="2.30.39.10">
    <property type="entry name" value="Alpha-1-antitrypsin, domain 1"/>
    <property type="match status" value="1"/>
</dbReference>
<evidence type="ECO:0000259" key="3">
    <source>
        <dbReference type="SMART" id="SM00093"/>
    </source>
</evidence>
<name>A0A538SQB8_UNCEI</name>
<comment type="similarity">
    <text evidence="1">Belongs to the serpin family.</text>
</comment>
<dbReference type="Gene3D" id="3.30.497.10">
    <property type="entry name" value="Antithrombin, subunit I, domain 2"/>
    <property type="match status" value="1"/>
</dbReference>
<accession>A0A538SQB8</accession>
<feature type="domain" description="Serpin" evidence="3">
    <location>
        <begin position="57"/>
        <end position="415"/>
    </location>
</feature>
<evidence type="ECO:0000313" key="5">
    <source>
        <dbReference type="Proteomes" id="UP000317716"/>
    </source>
</evidence>
<proteinExistence type="inferred from homology"/>
<feature type="signal peptide" evidence="2">
    <location>
        <begin position="1"/>
        <end position="20"/>
    </location>
</feature>
<organism evidence="4 5">
    <name type="scientific">Eiseniibacteriota bacterium</name>
    <dbReference type="NCBI Taxonomy" id="2212470"/>
    <lineage>
        <taxon>Bacteria</taxon>
        <taxon>Candidatus Eiseniibacteriota</taxon>
    </lineage>
</organism>
<dbReference type="SMART" id="SM00093">
    <property type="entry name" value="SERPIN"/>
    <property type="match status" value="1"/>
</dbReference>
<reference evidence="4 5" key="1">
    <citation type="journal article" date="2019" name="Nat. Microbiol.">
        <title>Mediterranean grassland soil C-N compound turnover is dependent on rainfall and depth, and is mediated by genomically divergent microorganisms.</title>
        <authorList>
            <person name="Diamond S."/>
            <person name="Andeer P.F."/>
            <person name="Li Z."/>
            <person name="Crits-Christoph A."/>
            <person name="Burstein D."/>
            <person name="Anantharaman K."/>
            <person name="Lane K.R."/>
            <person name="Thomas B.C."/>
            <person name="Pan C."/>
            <person name="Northen T.R."/>
            <person name="Banfield J.F."/>
        </authorList>
    </citation>
    <scope>NUCLEOTIDE SEQUENCE [LARGE SCALE GENOMIC DNA]</scope>
    <source>
        <strain evidence="4">WS_2</strain>
    </source>
</reference>
<dbReference type="EMBL" id="VBOS01000296">
    <property type="protein sequence ID" value="TMQ53565.1"/>
    <property type="molecule type" value="Genomic_DNA"/>
</dbReference>
<dbReference type="InterPro" id="IPR023796">
    <property type="entry name" value="Serpin_dom"/>
</dbReference>
<evidence type="ECO:0000256" key="2">
    <source>
        <dbReference type="SAM" id="SignalP"/>
    </source>
</evidence>
<dbReference type="SUPFAM" id="SSF56574">
    <property type="entry name" value="Serpins"/>
    <property type="match status" value="1"/>
</dbReference>
<dbReference type="InterPro" id="IPR036186">
    <property type="entry name" value="Serpin_sf"/>
</dbReference>
<sequence>MGRSTILTAGILALAAVVSAREPARAQTPGRGPKVRPVAAPPADRQVVLDGNAAFALDVYGQLRAAPGNFMFSPLSLSAALAMATAGADGVTRDQMASTLHLDLPQYRLDAAFQSVLADLRPSVRSHAQLGVAHALWASLQFPLRPDYVSELRTRYGARAAALDFAGNPEKARRAINLWGARQTNGRILEAHPPGSVLPETAFMLTNAVYFKAKWKTPFPVRDTQTQPFSLADGGQVAAPLMRAKGEVPFAWFSDEGFEAVDLPYRGCELSITILVPDALDGLSALESALTPANLARWIGGLQPADLVVLLPRFRLRSSVDFVDALKALGTTDAFGAGVADFSRAVGSLGASISGVSQSAFVETNEAGSEAAAVTNVGVGITVAPTVFSASRPFLFLIRHQPTGMILFMGRVEDPTK</sequence>
<gene>
    <name evidence="4" type="ORF">E6K72_08320</name>
</gene>
<dbReference type="InterPro" id="IPR000215">
    <property type="entry name" value="Serpin_fam"/>
</dbReference>
<dbReference type="CDD" id="cd19590">
    <property type="entry name" value="serpin_thermopin-like"/>
    <property type="match status" value="1"/>
</dbReference>
<comment type="caution">
    <text evidence="4">The sequence shown here is derived from an EMBL/GenBank/DDBJ whole genome shotgun (WGS) entry which is preliminary data.</text>
</comment>